<evidence type="ECO:0000313" key="4">
    <source>
        <dbReference type="EMBL" id="SBW03948.1"/>
    </source>
</evidence>
<sequence>MSMQKNTRKSFCWGVDPDLVYRNVDTAKERLLELPVGSLTGKFLVHCMHPDDAAMLRRALASAEPRALTGCTVRYVCPKGTHTVTSLSIKPLRSACGTLLGFEGEEHSIGSVDMHGDFAPIFEEVFAHDFMALCIVNRDGQLLAVNAQYAIIANKPANALVRAHILEAGVPSVEDVDRAFSFLPSGKSIAEQEIIWDDKDYVMAMYGLPDACGEIRSICVSLRDISLRKGLERRLEAANRQLEEMNLKDYLTGVFNRRHFDEALQREVARLAREGGEMCIGMVDVDKFKLYNDAYGHLAGDDCLARAAKAMSAALFRPGDELFRYGGEEFAIIMPQTGKKSATMVAERVREAISALRIPHCQSALGHVTISIGVAALDAASALSGHTACEELIRVADKALYAAKNSGRNKVASAACSIAESD</sequence>
<dbReference type="EC" id="2.7.7.65" evidence="1"/>
<dbReference type="PANTHER" id="PTHR45138:SF9">
    <property type="entry name" value="DIGUANYLATE CYCLASE DGCM-RELATED"/>
    <property type="match status" value="1"/>
</dbReference>
<dbReference type="EMBL" id="FLUP01000001">
    <property type="protein sequence ID" value="SBW03948.1"/>
    <property type="molecule type" value="Genomic_DNA"/>
</dbReference>
<dbReference type="GO" id="GO:0043709">
    <property type="term" value="P:cell adhesion involved in single-species biofilm formation"/>
    <property type="evidence" value="ECO:0007669"/>
    <property type="project" value="TreeGrafter"/>
</dbReference>
<dbReference type="GO" id="GO:0052621">
    <property type="term" value="F:diguanylate cyclase activity"/>
    <property type="evidence" value="ECO:0007669"/>
    <property type="project" value="UniProtKB-EC"/>
</dbReference>
<protein>
    <recommendedName>
        <fullName evidence="1">diguanylate cyclase</fullName>
        <ecNumber evidence="1">2.7.7.65</ecNumber>
    </recommendedName>
</protein>
<evidence type="ECO:0000256" key="2">
    <source>
        <dbReference type="ARBA" id="ARBA00034247"/>
    </source>
</evidence>
<feature type="domain" description="GGDEF" evidence="3">
    <location>
        <begin position="276"/>
        <end position="416"/>
    </location>
</feature>
<dbReference type="Gene3D" id="3.30.70.270">
    <property type="match status" value="1"/>
</dbReference>
<dbReference type="NCBIfam" id="TIGR00254">
    <property type="entry name" value="GGDEF"/>
    <property type="match status" value="1"/>
</dbReference>
<accession>A0A212JX48</accession>
<dbReference type="CDD" id="cd01949">
    <property type="entry name" value="GGDEF"/>
    <property type="match status" value="1"/>
</dbReference>
<organism evidence="4">
    <name type="scientific">uncultured Desulfovibrio sp</name>
    <dbReference type="NCBI Taxonomy" id="167968"/>
    <lineage>
        <taxon>Bacteria</taxon>
        <taxon>Pseudomonadati</taxon>
        <taxon>Thermodesulfobacteriota</taxon>
        <taxon>Desulfovibrionia</taxon>
        <taxon>Desulfovibrionales</taxon>
        <taxon>Desulfovibrionaceae</taxon>
        <taxon>Desulfovibrio</taxon>
        <taxon>environmental samples</taxon>
    </lineage>
</organism>
<dbReference type="Pfam" id="PF00990">
    <property type="entry name" value="GGDEF"/>
    <property type="match status" value="1"/>
</dbReference>
<dbReference type="PANTHER" id="PTHR45138">
    <property type="entry name" value="REGULATORY COMPONENTS OF SENSORY TRANSDUCTION SYSTEM"/>
    <property type="match status" value="1"/>
</dbReference>
<name>A0A212JX48_9BACT</name>
<reference evidence="4" key="1">
    <citation type="submission" date="2016-04" db="EMBL/GenBank/DDBJ databases">
        <authorList>
            <person name="Evans L.H."/>
            <person name="Alamgir A."/>
            <person name="Owens N."/>
            <person name="Weber N.D."/>
            <person name="Virtaneva K."/>
            <person name="Barbian K."/>
            <person name="Babar A."/>
            <person name="Rosenke K."/>
        </authorList>
    </citation>
    <scope>NUCLEOTIDE SEQUENCE</scope>
    <source>
        <strain evidence="4">92-2</strain>
    </source>
</reference>
<dbReference type="GO" id="GO:0005886">
    <property type="term" value="C:plasma membrane"/>
    <property type="evidence" value="ECO:0007669"/>
    <property type="project" value="TreeGrafter"/>
</dbReference>
<dbReference type="SMART" id="SM00267">
    <property type="entry name" value="GGDEF"/>
    <property type="match status" value="1"/>
</dbReference>
<dbReference type="AlphaFoldDB" id="A0A212JX48"/>
<dbReference type="Gene3D" id="3.30.450.20">
    <property type="entry name" value="PAS domain"/>
    <property type="match status" value="2"/>
</dbReference>
<comment type="catalytic activity">
    <reaction evidence="2">
        <text>2 GTP = 3',3'-c-di-GMP + 2 diphosphate</text>
        <dbReference type="Rhea" id="RHEA:24898"/>
        <dbReference type="ChEBI" id="CHEBI:33019"/>
        <dbReference type="ChEBI" id="CHEBI:37565"/>
        <dbReference type="ChEBI" id="CHEBI:58805"/>
        <dbReference type="EC" id="2.7.7.65"/>
    </reaction>
</comment>
<gene>
    <name evidence="4" type="ORF">KM92DES2_11860</name>
</gene>
<dbReference type="FunFam" id="3.30.70.270:FF:000001">
    <property type="entry name" value="Diguanylate cyclase domain protein"/>
    <property type="match status" value="1"/>
</dbReference>
<dbReference type="InterPro" id="IPR029787">
    <property type="entry name" value="Nucleotide_cyclase"/>
</dbReference>
<dbReference type="SUPFAM" id="SSF55785">
    <property type="entry name" value="PYP-like sensor domain (PAS domain)"/>
    <property type="match status" value="1"/>
</dbReference>
<dbReference type="InterPro" id="IPR043128">
    <property type="entry name" value="Rev_trsase/Diguanyl_cyclase"/>
</dbReference>
<dbReference type="SUPFAM" id="SSF55073">
    <property type="entry name" value="Nucleotide cyclase"/>
    <property type="match status" value="1"/>
</dbReference>
<dbReference type="InterPro" id="IPR035965">
    <property type="entry name" value="PAS-like_dom_sf"/>
</dbReference>
<dbReference type="InterPro" id="IPR050469">
    <property type="entry name" value="Diguanylate_Cyclase"/>
</dbReference>
<dbReference type="PROSITE" id="PS50887">
    <property type="entry name" value="GGDEF"/>
    <property type="match status" value="1"/>
</dbReference>
<proteinExistence type="predicted"/>
<dbReference type="GO" id="GO:1902201">
    <property type="term" value="P:negative regulation of bacterial-type flagellum-dependent cell motility"/>
    <property type="evidence" value="ECO:0007669"/>
    <property type="project" value="TreeGrafter"/>
</dbReference>
<evidence type="ECO:0000259" key="3">
    <source>
        <dbReference type="PROSITE" id="PS50887"/>
    </source>
</evidence>
<dbReference type="InterPro" id="IPR000160">
    <property type="entry name" value="GGDEF_dom"/>
</dbReference>
<evidence type="ECO:0000256" key="1">
    <source>
        <dbReference type="ARBA" id="ARBA00012528"/>
    </source>
</evidence>